<keyword evidence="1" id="KW-0472">Membrane</keyword>
<keyword evidence="1" id="KW-1133">Transmembrane helix</keyword>
<evidence type="ECO:0000259" key="2">
    <source>
        <dbReference type="Pfam" id="PF06813"/>
    </source>
</evidence>
<name>A0A833QL91_9POAL</name>
<dbReference type="AlphaFoldDB" id="A0A833QL91"/>
<dbReference type="EMBL" id="SWLB01000022">
    <property type="protein sequence ID" value="KAF3324427.1"/>
    <property type="molecule type" value="Genomic_DNA"/>
</dbReference>
<proteinExistence type="predicted"/>
<evidence type="ECO:0000256" key="1">
    <source>
        <dbReference type="SAM" id="Phobius"/>
    </source>
</evidence>
<sequence length="66" mass="7377">MVFAAGMDGGFPMRQILTPRFAVQVVRSQWFMVFACLIIMSAAGATYIFSIYSKDLKSTLGYNQQT</sequence>
<reference evidence="3" key="1">
    <citation type="submission" date="2020-01" db="EMBL/GenBank/DDBJ databases">
        <title>Genome sequence of Kobresia littledalei, the first chromosome-level genome in the family Cyperaceae.</title>
        <authorList>
            <person name="Qu G."/>
        </authorList>
    </citation>
    <scope>NUCLEOTIDE SEQUENCE</scope>
    <source>
        <strain evidence="3">C.B.Clarke</strain>
        <tissue evidence="3">Leaf</tissue>
    </source>
</reference>
<gene>
    <name evidence="3" type="ORF">FCM35_KLT11894</name>
</gene>
<dbReference type="InterPro" id="IPR010658">
    <property type="entry name" value="Nodulin-like"/>
</dbReference>
<keyword evidence="4" id="KW-1185">Reference proteome</keyword>
<accession>A0A833QL91</accession>
<dbReference type="Proteomes" id="UP000623129">
    <property type="component" value="Unassembled WGS sequence"/>
</dbReference>
<comment type="caution">
    <text evidence="3">The sequence shown here is derived from an EMBL/GenBank/DDBJ whole genome shotgun (WGS) entry which is preliminary data.</text>
</comment>
<feature type="domain" description="Nodulin-like" evidence="2">
    <location>
        <begin position="29"/>
        <end position="66"/>
    </location>
</feature>
<organism evidence="3 4">
    <name type="scientific">Carex littledalei</name>
    <dbReference type="NCBI Taxonomy" id="544730"/>
    <lineage>
        <taxon>Eukaryota</taxon>
        <taxon>Viridiplantae</taxon>
        <taxon>Streptophyta</taxon>
        <taxon>Embryophyta</taxon>
        <taxon>Tracheophyta</taxon>
        <taxon>Spermatophyta</taxon>
        <taxon>Magnoliopsida</taxon>
        <taxon>Liliopsida</taxon>
        <taxon>Poales</taxon>
        <taxon>Cyperaceae</taxon>
        <taxon>Cyperoideae</taxon>
        <taxon>Cariceae</taxon>
        <taxon>Carex</taxon>
        <taxon>Carex subgen. Euthyceras</taxon>
    </lineage>
</organism>
<protein>
    <submittedName>
        <fullName evidence="3">Nodulin-like protein</fullName>
    </submittedName>
</protein>
<dbReference type="OrthoDB" id="410267at2759"/>
<evidence type="ECO:0000313" key="4">
    <source>
        <dbReference type="Proteomes" id="UP000623129"/>
    </source>
</evidence>
<feature type="transmembrane region" description="Helical" evidence="1">
    <location>
        <begin position="30"/>
        <end position="52"/>
    </location>
</feature>
<keyword evidence="1" id="KW-0812">Transmembrane</keyword>
<dbReference type="Pfam" id="PF06813">
    <property type="entry name" value="Nodulin-like"/>
    <property type="match status" value="1"/>
</dbReference>
<evidence type="ECO:0000313" key="3">
    <source>
        <dbReference type="EMBL" id="KAF3324427.1"/>
    </source>
</evidence>